<evidence type="ECO:0000313" key="2">
    <source>
        <dbReference type="EMBL" id="OHS95150.1"/>
    </source>
</evidence>
<protein>
    <submittedName>
        <fullName evidence="2">Sulfohydrolase/Glycosulfatase, Zn-dependent hydrolase</fullName>
    </submittedName>
</protein>
<organism evidence="2 3">
    <name type="scientific">Tritrichomonas foetus</name>
    <dbReference type="NCBI Taxonomy" id="1144522"/>
    <lineage>
        <taxon>Eukaryota</taxon>
        <taxon>Metamonada</taxon>
        <taxon>Parabasalia</taxon>
        <taxon>Tritrichomonadida</taxon>
        <taxon>Tritrichomonadidae</taxon>
        <taxon>Tritrichomonas</taxon>
    </lineage>
</organism>
<dbReference type="Proteomes" id="UP000179807">
    <property type="component" value="Unassembled WGS sequence"/>
</dbReference>
<dbReference type="GeneID" id="94830272"/>
<dbReference type="PANTHER" id="PTHR42663:SF6">
    <property type="entry name" value="HYDROLASE C777.06C-RELATED"/>
    <property type="match status" value="1"/>
</dbReference>
<dbReference type="Gene3D" id="3.60.15.10">
    <property type="entry name" value="Ribonuclease Z/Hydroxyacylglutathione hydrolase-like"/>
    <property type="match status" value="1"/>
</dbReference>
<sequence length="246" mass="27303">MNVHCLGGGGYYATDDTHTVCFMIPELGIIIDAGSGLFRAIDLVKTDDIHLFLTHAHSDHTCGLAYLNLFYKKTNVKNIYIHASEFTLSTINNIYKPPLIGSPLKFHPVAFQNEEKVITLANGTIVRRFPVNHSIECYGYRFENGSHTLGFITDTSSDENSEYLENIVGVNFLIHECYLPSGSDEKARASGHTSSLGLLGFCKKAGISKVWLMHHNPSGNREKILSEVKKEVHGAESAIDKAFHDF</sequence>
<dbReference type="SUPFAM" id="SSF56281">
    <property type="entry name" value="Metallo-hydrolase/oxidoreductase"/>
    <property type="match status" value="1"/>
</dbReference>
<gene>
    <name evidence="2" type="ORF">TRFO_10627</name>
</gene>
<dbReference type="GO" id="GO:0016787">
    <property type="term" value="F:hydrolase activity"/>
    <property type="evidence" value="ECO:0007669"/>
    <property type="project" value="UniProtKB-KW"/>
</dbReference>
<dbReference type="EMBL" id="MLAK01001260">
    <property type="protein sequence ID" value="OHS95150.1"/>
    <property type="molecule type" value="Genomic_DNA"/>
</dbReference>
<dbReference type="RefSeq" id="XP_068348287.1">
    <property type="nucleotide sequence ID" value="XM_068495568.1"/>
</dbReference>
<comment type="caution">
    <text evidence="2">The sequence shown here is derived from an EMBL/GenBank/DDBJ whole genome shotgun (WGS) entry which is preliminary data.</text>
</comment>
<dbReference type="InterPro" id="IPR001279">
    <property type="entry name" value="Metallo-B-lactamas"/>
</dbReference>
<dbReference type="OrthoDB" id="527344at2759"/>
<proteinExistence type="predicted"/>
<dbReference type="Pfam" id="PF12706">
    <property type="entry name" value="Lactamase_B_2"/>
    <property type="match status" value="1"/>
</dbReference>
<evidence type="ECO:0000259" key="1">
    <source>
        <dbReference type="Pfam" id="PF12706"/>
    </source>
</evidence>
<feature type="domain" description="Metallo-beta-lactamase" evidence="1">
    <location>
        <begin position="29"/>
        <end position="215"/>
    </location>
</feature>
<dbReference type="AlphaFoldDB" id="A0A1J4J7E4"/>
<name>A0A1J4J7E4_9EUKA</name>
<evidence type="ECO:0000313" key="3">
    <source>
        <dbReference type="Proteomes" id="UP000179807"/>
    </source>
</evidence>
<dbReference type="PANTHER" id="PTHR42663">
    <property type="entry name" value="HYDROLASE C777.06C-RELATED-RELATED"/>
    <property type="match status" value="1"/>
</dbReference>
<reference evidence="2" key="1">
    <citation type="submission" date="2016-10" db="EMBL/GenBank/DDBJ databases">
        <authorList>
            <person name="Benchimol M."/>
            <person name="Almeida L.G."/>
            <person name="Vasconcelos A.T."/>
            <person name="Perreira-Neves A."/>
            <person name="Rosa I.A."/>
            <person name="Tasca T."/>
            <person name="Bogo M.R."/>
            <person name="de Souza W."/>
        </authorList>
    </citation>
    <scope>NUCLEOTIDE SEQUENCE [LARGE SCALE GENOMIC DNA]</scope>
    <source>
        <strain evidence="2">K</strain>
    </source>
</reference>
<accession>A0A1J4J7E4</accession>
<dbReference type="InterPro" id="IPR036866">
    <property type="entry name" value="RibonucZ/Hydroxyglut_hydro"/>
</dbReference>
<dbReference type="VEuPathDB" id="TrichDB:TRFO_10627"/>
<keyword evidence="3" id="KW-1185">Reference proteome</keyword>